<dbReference type="Proteomes" id="UP000028821">
    <property type="component" value="Unassembled WGS sequence"/>
</dbReference>
<evidence type="ECO:0000313" key="2">
    <source>
        <dbReference type="EMBL" id="KFH13600.1"/>
    </source>
</evidence>
<feature type="region of interest" description="Disordered" evidence="1">
    <location>
        <begin position="71"/>
        <end position="96"/>
    </location>
</feature>
<accession>A0A086QLW8</accession>
<dbReference type="AlphaFoldDB" id="A0A086QLW8"/>
<protein>
    <submittedName>
        <fullName evidence="2">Putative NBP2b protein</fullName>
    </submittedName>
</protein>
<evidence type="ECO:0000256" key="1">
    <source>
        <dbReference type="SAM" id="MobiDB-lite"/>
    </source>
</evidence>
<organism evidence="2 3">
    <name type="scientific">Toxoplasma gondii MAS</name>
    <dbReference type="NCBI Taxonomy" id="943118"/>
    <lineage>
        <taxon>Eukaryota</taxon>
        <taxon>Sar</taxon>
        <taxon>Alveolata</taxon>
        <taxon>Apicomplexa</taxon>
        <taxon>Conoidasida</taxon>
        <taxon>Coccidia</taxon>
        <taxon>Eucoccidiorida</taxon>
        <taxon>Eimeriorina</taxon>
        <taxon>Sarcocystidae</taxon>
        <taxon>Toxoplasma</taxon>
    </lineage>
</organism>
<proteinExistence type="predicted"/>
<feature type="region of interest" description="Disordered" evidence="1">
    <location>
        <begin position="1"/>
        <end position="56"/>
    </location>
</feature>
<feature type="compositionally biased region" description="Low complexity" evidence="1">
    <location>
        <begin position="13"/>
        <end position="30"/>
    </location>
</feature>
<dbReference type="VEuPathDB" id="ToxoDB:TGMAS_267875A"/>
<dbReference type="OrthoDB" id="348821at2759"/>
<name>A0A086QLW8_TOXGO</name>
<evidence type="ECO:0000313" key="3">
    <source>
        <dbReference type="Proteomes" id="UP000028821"/>
    </source>
</evidence>
<comment type="caution">
    <text evidence="2">The sequence shown here is derived from an EMBL/GenBank/DDBJ whole genome shotgun (WGS) entry which is preliminary data.</text>
</comment>
<feature type="compositionally biased region" description="Basic and acidic residues" evidence="1">
    <location>
        <begin position="73"/>
        <end position="84"/>
    </location>
</feature>
<sequence>MAVTDSELAPQEGVSSSPSFSSSSCSASSRGRGGFGSLKGKGTSTSGLDSRNPQVRMAFRRARAEWRLSQALKRQEESGEEKIATAESQRAPEQGALSLADAQKFVEAERENKACKSQHSVNCLGALRESLLSIECPLELAEAFEDAQVKCQSIASGKERAEQRLDEEATLREALFVSTLDDQRDEVTRLLGLMREQYQQLHNEYQDSLARIQDKMTAERGALMVLVSSMGSASIATRI</sequence>
<gene>
    <name evidence="2" type="ORF">TGMAS_267875A</name>
</gene>
<dbReference type="EMBL" id="AEXC02001380">
    <property type="protein sequence ID" value="KFH13600.1"/>
    <property type="molecule type" value="Genomic_DNA"/>
</dbReference>
<reference evidence="2 3" key="1">
    <citation type="submission" date="2014-04" db="EMBL/GenBank/DDBJ databases">
        <authorList>
            <person name="Sibley D."/>
            <person name="Venepally P."/>
            <person name="Karamycheva S."/>
            <person name="Hadjithomas M."/>
            <person name="Khan A."/>
            <person name="Brunk B."/>
            <person name="Roos D."/>
            <person name="Caler E."/>
            <person name="Lorenzi H."/>
        </authorList>
    </citation>
    <scope>NUCLEOTIDE SEQUENCE [LARGE SCALE GENOMIC DNA]</scope>
    <source>
        <strain evidence="2 3">MAS</strain>
    </source>
</reference>